<comment type="caution">
    <text evidence="12">The sequence shown here is derived from an EMBL/GenBank/DDBJ whole genome shotgun (WGS) entry which is preliminary data.</text>
</comment>
<feature type="transmembrane region" description="Helical" evidence="10">
    <location>
        <begin position="60"/>
        <end position="79"/>
    </location>
</feature>
<gene>
    <name evidence="12" type="ORF">RIL96_01465</name>
</gene>
<feature type="transmembrane region" description="Helical" evidence="10">
    <location>
        <begin position="339"/>
        <end position="357"/>
    </location>
</feature>
<name>A0ABU2DPB9_9MICC</name>
<keyword evidence="8 10" id="KW-0472">Membrane</keyword>
<dbReference type="InterPro" id="IPR036259">
    <property type="entry name" value="MFS_trans_sf"/>
</dbReference>
<keyword evidence="6" id="KW-0769">Symport</keyword>
<evidence type="ECO:0000256" key="4">
    <source>
        <dbReference type="ARBA" id="ARBA00022475"/>
    </source>
</evidence>
<feature type="transmembrane region" description="Helical" evidence="10">
    <location>
        <begin position="369"/>
        <end position="390"/>
    </location>
</feature>
<accession>A0ABU2DPB9</accession>
<dbReference type="Pfam" id="PF07690">
    <property type="entry name" value="MFS_1"/>
    <property type="match status" value="1"/>
</dbReference>
<dbReference type="RefSeq" id="WP_310547219.1">
    <property type="nucleotide sequence ID" value="NZ_JAVKGR010000001.1"/>
</dbReference>
<comment type="subcellular location">
    <subcellularLocation>
        <location evidence="1">Cell membrane</location>
        <topology evidence="1">Multi-pass membrane protein</topology>
    </subcellularLocation>
</comment>
<feature type="transmembrane region" description="Helical" evidence="10">
    <location>
        <begin position="273"/>
        <end position="294"/>
    </location>
</feature>
<dbReference type="Proteomes" id="UP001251870">
    <property type="component" value="Unassembled WGS sequence"/>
</dbReference>
<keyword evidence="4" id="KW-1003">Cell membrane</keyword>
<evidence type="ECO:0000259" key="11">
    <source>
        <dbReference type="PROSITE" id="PS50850"/>
    </source>
</evidence>
<dbReference type="SUPFAM" id="SSF103473">
    <property type="entry name" value="MFS general substrate transporter"/>
    <property type="match status" value="1"/>
</dbReference>
<evidence type="ECO:0000256" key="1">
    <source>
        <dbReference type="ARBA" id="ARBA00004651"/>
    </source>
</evidence>
<dbReference type="InterPro" id="IPR051084">
    <property type="entry name" value="H+-coupled_symporters"/>
</dbReference>
<dbReference type="PANTHER" id="PTHR43528:SF1">
    <property type="entry name" value="ALPHA-KETOGLUTARATE PERMEASE"/>
    <property type="match status" value="1"/>
</dbReference>
<organism evidence="12 13">
    <name type="scientific">Nesterenkonia aerolata</name>
    <dbReference type="NCBI Taxonomy" id="3074079"/>
    <lineage>
        <taxon>Bacteria</taxon>
        <taxon>Bacillati</taxon>
        <taxon>Actinomycetota</taxon>
        <taxon>Actinomycetes</taxon>
        <taxon>Micrococcales</taxon>
        <taxon>Micrococcaceae</taxon>
        <taxon>Nesterenkonia</taxon>
    </lineage>
</organism>
<evidence type="ECO:0000313" key="13">
    <source>
        <dbReference type="Proteomes" id="UP001251870"/>
    </source>
</evidence>
<dbReference type="InterPro" id="IPR005829">
    <property type="entry name" value="Sugar_transporter_CS"/>
</dbReference>
<feature type="transmembrane region" description="Helical" evidence="10">
    <location>
        <begin position="432"/>
        <end position="453"/>
    </location>
</feature>
<dbReference type="PROSITE" id="PS00217">
    <property type="entry name" value="SUGAR_TRANSPORT_2"/>
    <property type="match status" value="1"/>
</dbReference>
<feature type="transmembrane region" description="Helical" evidence="10">
    <location>
        <begin position="402"/>
        <end position="426"/>
    </location>
</feature>
<feature type="transmembrane region" description="Helical" evidence="10">
    <location>
        <begin position="306"/>
        <end position="327"/>
    </location>
</feature>
<keyword evidence="3" id="KW-0813">Transport</keyword>
<feature type="domain" description="Major facilitator superfamily (MFS) profile" evidence="11">
    <location>
        <begin position="48"/>
        <end position="458"/>
    </location>
</feature>
<feature type="transmembrane region" description="Helical" evidence="10">
    <location>
        <begin position="186"/>
        <end position="208"/>
    </location>
</feature>
<reference evidence="12 13" key="1">
    <citation type="submission" date="2023-09" db="EMBL/GenBank/DDBJ databases">
        <title>Description of three actinobacteria isolated from air of manufacturing shop in a pharmaceutical factory.</title>
        <authorList>
            <person name="Zhang D.-F."/>
        </authorList>
    </citation>
    <scope>NUCLEOTIDE SEQUENCE [LARGE SCALE GENOMIC DNA]</scope>
    <source>
        <strain evidence="12 13">LY-0111</strain>
    </source>
</reference>
<evidence type="ECO:0000256" key="3">
    <source>
        <dbReference type="ARBA" id="ARBA00022448"/>
    </source>
</evidence>
<keyword evidence="5 10" id="KW-0812">Transmembrane</keyword>
<dbReference type="InterPro" id="IPR020846">
    <property type="entry name" value="MFS_dom"/>
</dbReference>
<comment type="similarity">
    <text evidence="2">Belongs to the major facilitator superfamily. Metabolite:H+ Symporter (MHS) family (TC 2.A.1.6) family.</text>
</comment>
<feature type="transmembrane region" description="Helical" evidence="10">
    <location>
        <begin position="220"/>
        <end position="239"/>
    </location>
</feature>
<evidence type="ECO:0000256" key="2">
    <source>
        <dbReference type="ARBA" id="ARBA00008240"/>
    </source>
</evidence>
<evidence type="ECO:0000256" key="6">
    <source>
        <dbReference type="ARBA" id="ARBA00022847"/>
    </source>
</evidence>
<sequence length="485" mass="51784">MTSTEPLAEPPTTPHTGSTHPHSASAPTGGTAGGPTTPEATSQARRKAFVGATVGHLIEWYDYGIYGFLAVYVGANFFISDDPLVGILSAFAVFALSFFIRPLGGLFFGPLADKIGRRNTLLIVLTMMCSATMLIGLLPTAHTIGVVAPILLVFLRLVQGFSAGGEISTITAFISEYSTKYTRGTATSLLMVTAALGLLTGAVVGNGLSWILGTETMTEWGWRIPFIIAGPLGAVAIFIRMRLEDSPEFKTLQKENRLSKAPLRDALRYPRQLLLVAAVITLLASSFYLVMTYLTTHLNTILGLSWGGTFTYVLLAGVIGMVLMPVGGRITDRLGRRRNYLLVTSVFLAAAAGWFFWSAPNAETPLGLLPSLIALAVGFGLYCGVPYATMSELLPTHVRSTGIALGYNIPVAVFGGSAPFIASWLIQSTGDVASPGLFFIFTAAVSFVGTLFLREQDLLGKEKVQAHSEATARSVTEEISEKAER</sequence>
<dbReference type="Gene3D" id="1.20.1250.20">
    <property type="entry name" value="MFS general substrate transporter like domains"/>
    <property type="match status" value="2"/>
</dbReference>
<proteinExistence type="inferred from homology"/>
<feature type="region of interest" description="Disordered" evidence="9">
    <location>
        <begin position="1"/>
        <end position="42"/>
    </location>
</feature>
<keyword evidence="7 10" id="KW-1133">Transmembrane helix</keyword>
<feature type="compositionally biased region" description="Low complexity" evidence="9">
    <location>
        <begin position="14"/>
        <end position="42"/>
    </location>
</feature>
<dbReference type="PROSITE" id="PS50850">
    <property type="entry name" value="MFS"/>
    <property type="match status" value="1"/>
</dbReference>
<feature type="transmembrane region" description="Helical" evidence="10">
    <location>
        <begin position="85"/>
        <end position="108"/>
    </location>
</feature>
<dbReference type="EMBL" id="JAVKGR010000001">
    <property type="protein sequence ID" value="MDR8018236.1"/>
    <property type="molecule type" value="Genomic_DNA"/>
</dbReference>
<dbReference type="InterPro" id="IPR011701">
    <property type="entry name" value="MFS"/>
</dbReference>
<protein>
    <submittedName>
        <fullName evidence="12">MFS transporter</fullName>
    </submittedName>
</protein>
<evidence type="ECO:0000256" key="9">
    <source>
        <dbReference type="SAM" id="MobiDB-lite"/>
    </source>
</evidence>
<evidence type="ECO:0000256" key="7">
    <source>
        <dbReference type="ARBA" id="ARBA00022989"/>
    </source>
</evidence>
<evidence type="ECO:0000313" key="12">
    <source>
        <dbReference type="EMBL" id="MDR8018236.1"/>
    </source>
</evidence>
<feature type="transmembrane region" description="Helical" evidence="10">
    <location>
        <begin position="150"/>
        <end position="174"/>
    </location>
</feature>
<feature type="transmembrane region" description="Helical" evidence="10">
    <location>
        <begin position="120"/>
        <end position="138"/>
    </location>
</feature>
<dbReference type="PANTHER" id="PTHR43528">
    <property type="entry name" value="ALPHA-KETOGLUTARATE PERMEASE"/>
    <property type="match status" value="1"/>
</dbReference>
<evidence type="ECO:0000256" key="5">
    <source>
        <dbReference type="ARBA" id="ARBA00022692"/>
    </source>
</evidence>
<keyword evidence="13" id="KW-1185">Reference proteome</keyword>
<evidence type="ECO:0000256" key="8">
    <source>
        <dbReference type="ARBA" id="ARBA00023136"/>
    </source>
</evidence>
<evidence type="ECO:0000256" key="10">
    <source>
        <dbReference type="SAM" id="Phobius"/>
    </source>
</evidence>